<feature type="transmembrane region" description="Helical" evidence="8">
    <location>
        <begin position="141"/>
        <end position="160"/>
    </location>
</feature>
<evidence type="ECO:0000256" key="2">
    <source>
        <dbReference type="ARBA" id="ARBA00005262"/>
    </source>
</evidence>
<dbReference type="Pfam" id="PF02417">
    <property type="entry name" value="Chromate_transp"/>
    <property type="match status" value="1"/>
</dbReference>
<comment type="caution">
    <text evidence="9">The sequence shown here is derived from an EMBL/GenBank/DDBJ whole genome shotgun (WGS) entry which is preliminary data.</text>
</comment>
<evidence type="ECO:0000313" key="9">
    <source>
        <dbReference type="EMBL" id="HIU59223.1"/>
    </source>
</evidence>
<protein>
    <submittedName>
        <fullName evidence="9">Chromate transporter</fullName>
    </submittedName>
</protein>
<dbReference type="PANTHER" id="PTHR43663">
    <property type="entry name" value="CHROMATE TRANSPORT PROTEIN-RELATED"/>
    <property type="match status" value="1"/>
</dbReference>
<evidence type="ECO:0000313" key="10">
    <source>
        <dbReference type="Proteomes" id="UP000824081"/>
    </source>
</evidence>
<comment type="similarity">
    <text evidence="2">Belongs to the chromate ion transporter (CHR) (TC 2.A.51) family.</text>
</comment>
<evidence type="ECO:0000256" key="3">
    <source>
        <dbReference type="ARBA" id="ARBA00022475"/>
    </source>
</evidence>
<feature type="transmembrane region" description="Helical" evidence="8">
    <location>
        <begin position="12"/>
        <end position="32"/>
    </location>
</feature>
<keyword evidence="4 8" id="KW-0812">Transmembrane</keyword>
<feature type="transmembrane region" description="Helical" evidence="8">
    <location>
        <begin position="52"/>
        <end position="74"/>
    </location>
</feature>
<dbReference type="InterPro" id="IPR003370">
    <property type="entry name" value="Chromate_transpt"/>
</dbReference>
<dbReference type="GO" id="GO:0005886">
    <property type="term" value="C:plasma membrane"/>
    <property type="evidence" value="ECO:0007669"/>
    <property type="project" value="UniProtKB-SubCell"/>
</dbReference>
<reference evidence="9" key="1">
    <citation type="submission" date="2020-10" db="EMBL/GenBank/DDBJ databases">
        <authorList>
            <person name="Gilroy R."/>
        </authorList>
    </citation>
    <scope>NUCLEOTIDE SEQUENCE</scope>
    <source>
        <strain evidence="9">11687</strain>
    </source>
</reference>
<feature type="transmembrane region" description="Helical" evidence="8">
    <location>
        <begin position="81"/>
        <end position="102"/>
    </location>
</feature>
<keyword evidence="3" id="KW-1003">Cell membrane</keyword>
<dbReference type="Proteomes" id="UP000824081">
    <property type="component" value="Unassembled WGS sequence"/>
</dbReference>
<comment type="subcellular location">
    <subcellularLocation>
        <location evidence="1">Cell membrane</location>
        <topology evidence="1">Multi-pass membrane protein</topology>
    </subcellularLocation>
</comment>
<feature type="transmembrane region" description="Helical" evidence="8">
    <location>
        <begin position="114"/>
        <end position="134"/>
    </location>
</feature>
<keyword evidence="6 8" id="KW-0472">Membrane</keyword>
<dbReference type="PANTHER" id="PTHR43663:SF1">
    <property type="entry name" value="CHROMATE TRANSPORTER"/>
    <property type="match status" value="1"/>
</dbReference>
<evidence type="ECO:0000256" key="5">
    <source>
        <dbReference type="ARBA" id="ARBA00022989"/>
    </source>
</evidence>
<evidence type="ECO:0000256" key="7">
    <source>
        <dbReference type="SAM" id="MobiDB-lite"/>
    </source>
</evidence>
<sequence length="221" mass="24086">MKKPKLFAELFFSMLKIGLFAFGGGYAMIALVENEFVSKKHWLQKRDFTDMIAIAESTPGPIAINCATFVGYTLAKTPGAIAATVAVCIPSFVIIFLISLFFDAFLALEYVYRAFQGIQVCVTFLILSAGLKMLKDIGRTPLSVLLFCASLFAMSAVSLFSVNFSSVYFILLGAAAGLTAYCISRLRKRKNAGAGKTNPQEPSAPEALPAEKEHKDREKNP</sequence>
<feature type="compositionally biased region" description="Basic and acidic residues" evidence="7">
    <location>
        <begin position="209"/>
        <end position="221"/>
    </location>
</feature>
<dbReference type="InterPro" id="IPR052518">
    <property type="entry name" value="CHR_Transporter"/>
</dbReference>
<evidence type="ECO:0000256" key="4">
    <source>
        <dbReference type="ARBA" id="ARBA00022692"/>
    </source>
</evidence>
<evidence type="ECO:0000256" key="6">
    <source>
        <dbReference type="ARBA" id="ARBA00023136"/>
    </source>
</evidence>
<dbReference type="GO" id="GO:0015109">
    <property type="term" value="F:chromate transmembrane transporter activity"/>
    <property type="evidence" value="ECO:0007669"/>
    <property type="project" value="InterPro"/>
</dbReference>
<proteinExistence type="inferred from homology"/>
<name>A0A9D1MFS4_9FIRM</name>
<evidence type="ECO:0000256" key="1">
    <source>
        <dbReference type="ARBA" id="ARBA00004651"/>
    </source>
</evidence>
<dbReference type="EMBL" id="DVMZ01000102">
    <property type="protein sequence ID" value="HIU59223.1"/>
    <property type="molecule type" value="Genomic_DNA"/>
</dbReference>
<feature type="region of interest" description="Disordered" evidence="7">
    <location>
        <begin position="191"/>
        <end position="221"/>
    </location>
</feature>
<feature type="transmembrane region" description="Helical" evidence="8">
    <location>
        <begin position="166"/>
        <end position="183"/>
    </location>
</feature>
<evidence type="ECO:0000256" key="8">
    <source>
        <dbReference type="SAM" id="Phobius"/>
    </source>
</evidence>
<dbReference type="AlphaFoldDB" id="A0A9D1MFS4"/>
<keyword evidence="5 8" id="KW-1133">Transmembrane helix</keyword>
<accession>A0A9D1MFS4</accession>
<organism evidence="9 10">
    <name type="scientific">Candidatus Scatosoma pullistercoris</name>
    <dbReference type="NCBI Taxonomy" id="2840934"/>
    <lineage>
        <taxon>Bacteria</taxon>
        <taxon>Bacillati</taxon>
        <taxon>Bacillota</taxon>
        <taxon>Clostridia</taxon>
        <taxon>Candidatus Scatosoma</taxon>
    </lineage>
</organism>
<gene>
    <name evidence="9" type="ORF">IAC57_03875</name>
</gene>
<reference evidence="9" key="2">
    <citation type="journal article" date="2021" name="PeerJ">
        <title>Extensive microbial diversity within the chicken gut microbiome revealed by metagenomics and culture.</title>
        <authorList>
            <person name="Gilroy R."/>
            <person name="Ravi A."/>
            <person name="Getino M."/>
            <person name="Pursley I."/>
            <person name="Horton D.L."/>
            <person name="Alikhan N.F."/>
            <person name="Baker D."/>
            <person name="Gharbi K."/>
            <person name="Hall N."/>
            <person name="Watson M."/>
            <person name="Adriaenssens E.M."/>
            <person name="Foster-Nyarko E."/>
            <person name="Jarju S."/>
            <person name="Secka A."/>
            <person name="Antonio M."/>
            <person name="Oren A."/>
            <person name="Chaudhuri R.R."/>
            <person name="La Ragione R."/>
            <person name="Hildebrand F."/>
            <person name="Pallen M.J."/>
        </authorList>
    </citation>
    <scope>NUCLEOTIDE SEQUENCE</scope>
    <source>
        <strain evidence="9">11687</strain>
    </source>
</reference>